<dbReference type="NCBIfam" id="TIGR00695">
    <property type="entry name" value="uxuA"/>
    <property type="match status" value="1"/>
</dbReference>
<keyword evidence="7 9" id="KW-0464">Manganese</keyword>
<evidence type="ECO:0000256" key="5">
    <source>
        <dbReference type="ARBA" id="ARBA00012927"/>
    </source>
</evidence>
<evidence type="ECO:0000256" key="4">
    <source>
        <dbReference type="ARBA" id="ARBA00007389"/>
    </source>
</evidence>
<evidence type="ECO:0000256" key="3">
    <source>
        <dbReference type="ARBA" id="ARBA00004892"/>
    </source>
</evidence>
<dbReference type="Pfam" id="PF03786">
    <property type="entry name" value="UxuA"/>
    <property type="match status" value="1"/>
</dbReference>
<dbReference type="EMBL" id="CP143423">
    <property type="protein sequence ID" value="WVX48223.1"/>
    <property type="molecule type" value="Genomic_DNA"/>
</dbReference>
<dbReference type="InterPro" id="IPR036237">
    <property type="entry name" value="Xyl_isomerase-like_sf"/>
</dbReference>
<dbReference type="Proteomes" id="UP001318682">
    <property type="component" value="Chromosome"/>
</dbReference>
<dbReference type="SUPFAM" id="SSF51658">
    <property type="entry name" value="Xylose isomerase-like"/>
    <property type="match status" value="1"/>
</dbReference>
<evidence type="ECO:0000256" key="1">
    <source>
        <dbReference type="ARBA" id="ARBA00001794"/>
    </source>
</evidence>
<dbReference type="PANTHER" id="PTHR30387">
    <property type="entry name" value="MANNONATE DEHYDRATASE"/>
    <property type="match status" value="1"/>
</dbReference>
<comment type="pathway">
    <text evidence="3 9">Carbohydrate metabolism; pentose and glucuronate interconversion.</text>
</comment>
<keyword evidence="6 9" id="KW-0408">Iron</keyword>
<evidence type="ECO:0000256" key="9">
    <source>
        <dbReference type="HAMAP-Rule" id="MF_00106"/>
    </source>
</evidence>
<dbReference type="PIRSF" id="PIRSF016049">
    <property type="entry name" value="Man_dehyd"/>
    <property type="match status" value="1"/>
</dbReference>
<accession>A0ABZ2BR95</accession>
<dbReference type="RefSeq" id="WP_187428605.1">
    <property type="nucleotide sequence ID" value="NZ_CP143423.1"/>
</dbReference>
<reference evidence="10 11" key="1">
    <citation type="submission" date="2015-07" db="EMBL/GenBank/DDBJ databases">
        <authorList>
            <person name="Voget S."/>
            <person name="Dogs M."/>
            <person name="Brinkhoff T.H."/>
            <person name="Daniel R."/>
        </authorList>
    </citation>
    <scope>NUCLEOTIDE SEQUENCE [LARGE SCALE GENOMIC DNA]</scope>
    <source>
        <strain evidence="10 11">B14</strain>
    </source>
</reference>
<evidence type="ECO:0000256" key="2">
    <source>
        <dbReference type="ARBA" id="ARBA00002713"/>
    </source>
</evidence>
<dbReference type="Gene3D" id="3.20.20.150">
    <property type="entry name" value="Divalent-metal-dependent TIM barrel enzymes"/>
    <property type="match status" value="1"/>
</dbReference>
<evidence type="ECO:0000256" key="7">
    <source>
        <dbReference type="ARBA" id="ARBA00023211"/>
    </source>
</evidence>
<gene>
    <name evidence="10" type="primary">uxuA_1</name>
    <name evidence="9" type="synonym">uxuA</name>
    <name evidence="10" type="ORF">ROLI_013020</name>
</gene>
<dbReference type="PANTHER" id="PTHR30387:SF2">
    <property type="entry name" value="MANNONATE DEHYDRATASE"/>
    <property type="match status" value="1"/>
</dbReference>
<protein>
    <recommendedName>
        <fullName evidence="5 9">Mannonate dehydratase</fullName>
        <ecNumber evidence="5 9">4.2.1.8</ecNumber>
    </recommendedName>
    <alternativeName>
        <fullName evidence="9">D-mannonate hydro-lyase</fullName>
    </alternativeName>
</protein>
<evidence type="ECO:0000313" key="11">
    <source>
        <dbReference type="Proteomes" id="UP001318682"/>
    </source>
</evidence>
<dbReference type="InterPro" id="IPR004628">
    <property type="entry name" value="Man_deHydtase"/>
</dbReference>
<keyword evidence="8 9" id="KW-0456">Lyase</keyword>
<proteinExistence type="inferred from homology"/>
<evidence type="ECO:0000256" key="6">
    <source>
        <dbReference type="ARBA" id="ARBA00023004"/>
    </source>
</evidence>
<dbReference type="GO" id="GO:0008927">
    <property type="term" value="F:mannonate dehydratase activity"/>
    <property type="evidence" value="ECO:0007669"/>
    <property type="project" value="UniProtKB-EC"/>
</dbReference>
<dbReference type="NCBIfam" id="NF003027">
    <property type="entry name" value="PRK03906.1"/>
    <property type="match status" value="1"/>
</dbReference>
<reference evidence="11" key="2">
    <citation type="submission" date="2024-01" db="EMBL/GenBank/DDBJ databases">
        <title>Roseobacter fucihabitans sp. nov., isolated from the brown alga Fucus spiralis.</title>
        <authorList>
            <person name="Hahnke S."/>
            <person name="Berger M."/>
            <person name="Schlingloff A."/>
            <person name="Athale I."/>
            <person name="Neumann-Schaal M."/>
            <person name="Adenaya A."/>
            <person name="Poehlein A."/>
            <person name="Daniel R."/>
            <person name="Pertersen J."/>
            <person name="Brinkhoff T."/>
        </authorList>
    </citation>
    <scope>NUCLEOTIDE SEQUENCE [LARGE SCALE GENOMIC DNA]</scope>
    <source>
        <strain evidence="11">B14</strain>
    </source>
</reference>
<evidence type="ECO:0000313" key="10">
    <source>
        <dbReference type="EMBL" id="WVX48223.1"/>
    </source>
</evidence>
<comment type="cofactor">
    <cofactor evidence="9">
        <name>Fe(2+)</name>
        <dbReference type="ChEBI" id="CHEBI:29033"/>
    </cofactor>
    <cofactor evidence="9">
        <name>Mn(2+)</name>
        <dbReference type="ChEBI" id="CHEBI:29035"/>
    </cofactor>
</comment>
<keyword evidence="11" id="KW-1185">Reference proteome</keyword>
<sequence>MRATWRWFGPRDNVPVEWMLQAGVRGVVSALHHVPPGSEWSAQEIARRQAEIGCRADGSPSNLKWEVVESLPVSEAIKTQTGDWKAHIAAWRASLQTLAAADIKVVCYNFMPVLDWTRTDLAYRVGHGGTAMRFDAVDFAAFDLHVLKRPGAAAETPEPLRDAAAERHRAMTEADRAQLARNLVMGLPGGQPGLTLDALRAHLGTYDAIDAGRLRRHLADFLSEVVPMAEKLGMRLCCHPDDPPWPLLGLPRIMSNLEDYRALTRAVDSPANGVTLCSGSLGASSGNDLVAMMKALGPKVHFLHLRNVLRENDLGSFHEAEHLSGDTDMPALIDAVLSEEARRRAAGRADKDIPFRPDHGQDILDDLGRQAQPGYPAIGRLKGLAELNGVIAGLEYIHHGR</sequence>
<name>A0ABZ2BR95_9RHOB</name>
<dbReference type="EC" id="4.2.1.8" evidence="5 9"/>
<comment type="catalytic activity">
    <reaction evidence="1 9">
        <text>D-mannonate = 2-dehydro-3-deoxy-D-gluconate + H2O</text>
        <dbReference type="Rhea" id="RHEA:20097"/>
        <dbReference type="ChEBI" id="CHEBI:15377"/>
        <dbReference type="ChEBI" id="CHEBI:17767"/>
        <dbReference type="ChEBI" id="CHEBI:57990"/>
        <dbReference type="EC" id="4.2.1.8"/>
    </reaction>
</comment>
<evidence type="ECO:0000256" key="8">
    <source>
        <dbReference type="ARBA" id="ARBA00023239"/>
    </source>
</evidence>
<comment type="similarity">
    <text evidence="4 9">Belongs to the mannonate dehydratase family.</text>
</comment>
<dbReference type="HAMAP" id="MF_00106">
    <property type="entry name" value="UxuA"/>
    <property type="match status" value="1"/>
</dbReference>
<organism evidence="10 11">
    <name type="scientific">Roseobacter fucihabitans</name>
    <dbReference type="NCBI Taxonomy" id="1537242"/>
    <lineage>
        <taxon>Bacteria</taxon>
        <taxon>Pseudomonadati</taxon>
        <taxon>Pseudomonadota</taxon>
        <taxon>Alphaproteobacteria</taxon>
        <taxon>Rhodobacterales</taxon>
        <taxon>Roseobacteraceae</taxon>
        <taxon>Roseobacter</taxon>
    </lineage>
</organism>
<comment type="function">
    <text evidence="2 9">Catalyzes the dehydration of D-mannonate.</text>
</comment>